<protein>
    <submittedName>
        <fullName evidence="1">Uncharacterized protein</fullName>
    </submittedName>
</protein>
<reference evidence="1 2" key="1">
    <citation type="submission" date="2019-07" db="EMBL/GenBank/DDBJ databases">
        <title>The draft genome sequence of Aquimarina algiphila M91.</title>
        <authorList>
            <person name="Meng X."/>
        </authorList>
    </citation>
    <scope>NUCLEOTIDE SEQUENCE [LARGE SCALE GENOMIC DNA]</scope>
    <source>
        <strain evidence="1 2">M91</strain>
    </source>
</reference>
<evidence type="ECO:0000313" key="2">
    <source>
        <dbReference type="Proteomes" id="UP000318833"/>
    </source>
</evidence>
<name>A0A554VA98_9FLAO</name>
<evidence type="ECO:0000313" key="1">
    <source>
        <dbReference type="EMBL" id="TSE02805.1"/>
    </source>
</evidence>
<accession>A0A554VA98</accession>
<organism evidence="1 2">
    <name type="scientific">Aquimarina algiphila</name>
    <dbReference type="NCBI Taxonomy" id="2047982"/>
    <lineage>
        <taxon>Bacteria</taxon>
        <taxon>Pseudomonadati</taxon>
        <taxon>Bacteroidota</taxon>
        <taxon>Flavobacteriia</taxon>
        <taxon>Flavobacteriales</taxon>
        <taxon>Flavobacteriaceae</taxon>
        <taxon>Aquimarina</taxon>
    </lineage>
</organism>
<proteinExistence type="predicted"/>
<comment type="caution">
    <text evidence="1">The sequence shown here is derived from an EMBL/GenBank/DDBJ whole genome shotgun (WGS) entry which is preliminary data.</text>
</comment>
<keyword evidence="2" id="KW-1185">Reference proteome</keyword>
<dbReference type="RefSeq" id="WP_143919186.1">
    <property type="nucleotide sequence ID" value="NZ_CANMVV010000003.1"/>
</dbReference>
<dbReference type="AlphaFoldDB" id="A0A554VA98"/>
<sequence length="123" mass="14291">MKLLDNYSRLNNMIVSQGLRVATGDSASLYMLYKKLEKRVKMHSKKLLAQYSIDNCNDTITKSQWNKVKRYLEVTEHKCITRLDAIKSISKMKEYIAIEDTNTLIYEVTGRNVAIRIQTLISK</sequence>
<dbReference type="Proteomes" id="UP000318833">
    <property type="component" value="Unassembled WGS sequence"/>
</dbReference>
<gene>
    <name evidence="1" type="ORF">FOF46_30445</name>
</gene>
<dbReference type="EMBL" id="VLNR01000141">
    <property type="protein sequence ID" value="TSE02805.1"/>
    <property type="molecule type" value="Genomic_DNA"/>
</dbReference>